<comment type="subcellular location">
    <subcellularLocation>
        <location evidence="1">Membrane</location>
        <topology evidence="1">Multi-pass membrane protein</topology>
    </subcellularLocation>
</comment>
<keyword evidence="7" id="KW-1185">Reference proteome</keyword>
<gene>
    <name evidence="6" type="ORF">GCM10010954_17400</name>
</gene>
<evidence type="ECO:0000313" key="7">
    <source>
        <dbReference type="Proteomes" id="UP000660110"/>
    </source>
</evidence>
<accession>A0A917EUS9</accession>
<feature type="transmembrane region" description="Helical" evidence="5">
    <location>
        <begin position="71"/>
        <end position="89"/>
    </location>
</feature>
<comment type="caution">
    <text evidence="6">The sequence shown here is derived from an EMBL/GenBank/DDBJ whole genome shotgun (WGS) entry which is preliminary data.</text>
</comment>
<dbReference type="InterPro" id="IPR032808">
    <property type="entry name" value="DoxX"/>
</dbReference>
<reference evidence="6" key="2">
    <citation type="submission" date="2020-09" db="EMBL/GenBank/DDBJ databases">
        <authorList>
            <person name="Sun Q."/>
            <person name="Zhou Y."/>
        </authorList>
    </citation>
    <scope>NUCLEOTIDE SEQUENCE</scope>
    <source>
        <strain evidence="6">CGMCC 1.12153</strain>
    </source>
</reference>
<keyword evidence="3 5" id="KW-1133">Transmembrane helix</keyword>
<dbReference type="GO" id="GO:0016020">
    <property type="term" value="C:membrane"/>
    <property type="evidence" value="ECO:0007669"/>
    <property type="project" value="UniProtKB-SubCell"/>
</dbReference>
<dbReference type="EMBL" id="BMEL01000002">
    <property type="protein sequence ID" value="GGF19129.1"/>
    <property type="molecule type" value="Genomic_DNA"/>
</dbReference>
<keyword evidence="2 5" id="KW-0812">Transmembrane</keyword>
<dbReference type="AlphaFoldDB" id="A0A917EUS9"/>
<protein>
    <recommendedName>
        <fullName evidence="8">DoxX family protein</fullName>
    </recommendedName>
</protein>
<evidence type="ECO:0000256" key="1">
    <source>
        <dbReference type="ARBA" id="ARBA00004141"/>
    </source>
</evidence>
<organism evidence="6 7">
    <name type="scientific">Halobacillus andaensis</name>
    <dbReference type="NCBI Taxonomy" id="1176239"/>
    <lineage>
        <taxon>Bacteria</taxon>
        <taxon>Bacillati</taxon>
        <taxon>Bacillota</taxon>
        <taxon>Bacilli</taxon>
        <taxon>Bacillales</taxon>
        <taxon>Bacillaceae</taxon>
        <taxon>Halobacillus</taxon>
    </lineage>
</organism>
<dbReference type="Proteomes" id="UP000660110">
    <property type="component" value="Unassembled WGS sequence"/>
</dbReference>
<dbReference type="Pfam" id="PF07681">
    <property type="entry name" value="DoxX"/>
    <property type="match status" value="1"/>
</dbReference>
<feature type="transmembrane region" description="Helical" evidence="5">
    <location>
        <begin position="47"/>
        <end position="64"/>
    </location>
</feature>
<evidence type="ECO:0000256" key="2">
    <source>
        <dbReference type="ARBA" id="ARBA00022692"/>
    </source>
</evidence>
<evidence type="ECO:0000256" key="5">
    <source>
        <dbReference type="SAM" id="Phobius"/>
    </source>
</evidence>
<proteinExistence type="predicted"/>
<sequence length="122" mass="13802">MERSFHILKFLKFTVAFVFITSGLMKVVNTELADYFASLALPYPLETMYTVAWIEIAAGLLLLFNKYMKTALLALMVIMIGALVLTKIPALHAGFIHALFSARLDIVMLVLLIILYRFRVTT</sequence>
<dbReference type="RefSeq" id="WP_188377103.1">
    <property type="nucleotide sequence ID" value="NZ_BMEL01000002.1"/>
</dbReference>
<reference evidence="6" key="1">
    <citation type="journal article" date="2014" name="Int. J. Syst. Evol. Microbiol.">
        <title>Complete genome sequence of Corynebacterium casei LMG S-19264T (=DSM 44701T), isolated from a smear-ripened cheese.</title>
        <authorList>
            <consortium name="US DOE Joint Genome Institute (JGI-PGF)"/>
            <person name="Walter F."/>
            <person name="Albersmeier A."/>
            <person name="Kalinowski J."/>
            <person name="Ruckert C."/>
        </authorList>
    </citation>
    <scope>NUCLEOTIDE SEQUENCE</scope>
    <source>
        <strain evidence="6">CGMCC 1.12153</strain>
    </source>
</reference>
<keyword evidence="4 5" id="KW-0472">Membrane</keyword>
<evidence type="ECO:0000313" key="6">
    <source>
        <dbReference type="EMBL" id="GGF19129.1"/>
    </source>
</evidence>
<evidence type="ECO:0008006" key="8">
    <source>
        <dbReference type="Google" id="ProtNLM"/>
    </source>
</evidence>
<evidence type="ECO:0000256" key="4">
    <source>
        <dbReference type="ARBA" id="ARBA00023136"/>
    </source>
</evidence>
<feature type="transmembrane region" description="Helical" evidence="5">
    <location>
        <begin position="7"/>
        <end position="27"/>
    </location>
</feature>
<feature type="transmembrane region" description="Helical" evidence="5">
    <location>
        <begin position="95"/>
        <end position="116"/>
    </location>
</feature>
<evidence type="ECO:0000256" key="3">
    <source>
        <dbReference type="ARBA" id="ARBA00022989"/>
    </source>
</evidence>
<name>A0A917EUS9_HALAA</name>